<reference evidence="8" key="1">
    <citation type="submission" date="2022-11" db="EMBL/GenBank/DDBJ databases">
        <title>Minimal conservation of predation-associated metabolite biosynthetic gene clusters underscores biosynthetic potential of Myxococcota including descriptions for ten novel species: Archangium lansinium sp. nov., Myxococcus landrumus sp. nov., Nannocystis bai.</title>
        <authorList>
            <person name="Ahearne A."/>
            <person name="Stevens C."/>
            <person name="Phillips K."/>
        </authorList>
    </citation>
    <scope>NUCLEOTIDE SEQUENCE</scope>
    <source>
        <strain evidence="8">Na p29</strain>
    </source>
</reference>
<feature type="binding site" evidence="5">
    <location>
        <position position="67"/>
    </location>
    <ligand>
        <name>ATP</name>
        <dbReference type="ChEBI" id="CHEBI:30616"/>
    </ligand>
</feature>
<dbReference type="SUPFAM" id="SSF56112">
    <property type="entry name" value="Protein kinase-like (PK-like)"/>
    <property type="match status" value="1"/>
</dbReference>
<sequence>MASGERLVDDDATPVLTSRTRSPGAAASLARGDLVGRYVILDRVGEGGMGVVYAAYDPELDRRVAIKLVRPDLRDADSRARLLREAKAMARLRHPSVIAIHDIGEVDDQVFLAMEFIDGVTLGAWLREFPRRWQDVLGVFVQAGRGLAAAHQAGVLHRDFKPDNVLVARDGRAIVTDFGLARPTAPTSTELETLRSTPDGAWQAAHELTDAQQLLGTPPYMAPEQLAGGPADERSEQFAFCVALFEGLYGVRPFAGASVAVLRAAIEAGQLVPRPPARPTPAWLDRAVLRGLSGAPARRWPSMPALLAVLERGPPHRRWPWLAAGLFMAVGVFAAVRPPAAAAERCSGSELRASRVWDEARRHSLRRALLSAGTGDRSATAAAALREVDRYAQAWSEARRDACFATHGQGEQSGAQLERRMDCFDHQLRQLDGLLTMLERAEGGTSSRRREPCAACRRRAGAPSATSA</sequence>
<evidence type="ECO:0000256" key="1">
    <source>
        <dbReference type="ARBA" id="ARBA00022679"/>
    </source>
</evidence>
<dbReference type="PROSITE" id="PS00108">
    <property type="entry name" value="PROTEIN_KINASE_ST"/>
    <property type="match status" value="1"/>
</dbReference>
<evidence type="ECO:0000256" key="5">
    <source>
        <dbReference type="PROSITE-ProRule" id="PRU10141"/>
    </source>
</evidence>
<dbReference type="CDD" id="cd14014">
    <property type="entry name" value="STKc_PknB_like"/>
    <property type="match status" value="1"/>
</dbReference>
<dbReference type="PANTHER" id="PTHR43289">
    <property type="entry name" value="MITOGEN-ACTIVATED PROTEIN KINASE KINASE KINASE 20-RELATED"/>
    <property type="match status" value="1"/>
</dbReference>
<keyword evidence="1" id="KW-0808">Transferase</keyword>
<dbReference type="PROSITE" id="PS00107">
    <property type="entry name" value="PROTEIN_KINASE_ATP"/>
    <property type="match status" value="1"/>
</dbReference>
<dbReference type="Pfam" id="PF00069">
    <property type="entry name" value="Pkinase"/>
    <property type="match status" value="1"/>
</dbReference>
<evidence type="ECO:0000256" key="3">
    <source>
        <dbReference type="ARBA" id="ARBA00022777"/>
    </source>
</evidence>
<organism evidence="8 9">
    <name type="scientific">Nannocystis pusilla</name>
    <dbReference type="NCBI Taxonomy" id="889268"/>
    <lineage>
        <taxon>Bacteria</taxon>
        <taxon>Pseudomonadati</taxon>
        <taxon>Myxococcota</taxon>
        <taxon>Polyangia</taxon>
        <taxon>Nannocystales</taxon>
        <taxon>Nannocystaceae</taxon>
        <taxon>Nannocystis</taxon>
    </lineage>
</organism>
<feature type="domain" description="Protein kinase" evidence="7">
    <location>
        <begin position="38"/>
        <end position="322"/>
    </location>
</feature>
<evidence type="ECO:0000256" key="6">
    <source>
        <dbReference type="SAM" id="MobiDB-lite"/>
    </source>
</evidence>
<dbReference type="EMBL" id="JAPNKE010000002">
    <property type="protein sequence ID" value="MCY1004182.1"/>
    <property type="molecule type" value="Genomic_DNA"/>
</dbReference>
<comment type="caution">
    <text evidence="8">The sequence shown here is derived from an EMBL/GenBank/DDBJ whole genome shotgun (WGS) entry which is preliminary data.</text>
</comment>
<evidence type="ECO:0000313" key="9">
    <source>
        <dbReference type="Proteomes" id="UP001150924"/>
    </source>
</evidence>
<evidence type="ECO:0000259" key="7">
    <source>
        <dbReference type="PROSITE" id="PS50011"/>
    </source>
</evidence>
<keyword evidence="4 5" id="KW-0067">ATP-binding</keyword>
<accession>A0A9X3ITN1</accession>
<dbReference type="GO" id="GO:0004674">
    <property type="term" value="F:protein serine/threonine kinase activity"/>
    <property type="evidence" value="ECO:0007669"/>
    <property type="project" value="TreeGrafter"/>
</dbReference>
<feature type="region of interest" description="Disordered" evidence="6">
    <location>
        <begin position="1"/>
        <end position="22"/>
    </location>
</feature>
<proteinExistence type="predicted"/>
<dbReference type="InterPro" id="IPR008271">
    <property type="entry name" value="Ser/Thr_kinase_AS"/>
</dbReference>
<dbReference type="Gene3D" id="3.30.200.20">
    <property type="entry name" value="Phosphorylase Kinase, domain 1"/>
    <property type="match status" value="1"/>
</dbReference>
<dbReference type="PANTHER" id="PTHR43289:SF6">
    <property type="entry name" value="SERINE_THREONINE-PROTEIN KINASE NEKL-3"/>
    <property type="match status" value="1"/>
</dbReference>
<feature type="region of interest" description="Disordered" evidence="6">
    <location>
        <begin position="441"/>
        <end position="468"/>
    </location>
</feature>
<keyword evidence="3 8" id="KW-0418">Kinase</keyword>
<protein>
    <submittedName>
        <fullName evidence="8">Serine/threonine-protein kinase</fullName>
    </submittedName>
</protein>
<dbReference type="InterPro" id="IPR000719">
    <property type="entry name" value="Prot_kinase_dom"/>
</dbReference>
<dbReference type="InterPro" id="IPR011009">
    <property type="entry name" value="Kinase-like_dom_sf"/>
</dbReference>
<evidence type="ECO:0000313" key="8">
    <source>
        <dbReference type="EMBL" id="MCY1004182.1"/>
    </source>
</evidence>
<evidence type="ECO:0000256" key="4">
    <source>
        <dbReference type="ARBA" id="ARBA00022840"/>
    </source>
</evidence>
<dbReference type="Gene3D" id="1.10.510.10">
    <property type="entry name" value="Transferase(Phosphotransferase) domain 1"/>
    <property type="match status" value="1"/>
</dbReference>
<dbReference type="RefSeq" id="WP_267765718.1">
    <property type="nucleotide sequence ID" value="NZ_JAPNKE010000002.1"/>
</dbReference>
<dbReference type="Proteomes" id="UP001150924">
    <property type="component" value="Unassembled WGS sequence"/>
</dbReference>
<gene>
    <name evidence="8" type="ORF">OV079_01085</name>
</gene>
<dbReference type="AlphaFoldDB" id="A0A9X3ITN1"/>
<dbReference type="InterPro" id="IPR017441">
    <property type="entry name" value="Protein_kinase_ATP_BS"/>
</dbReference>
<evidence type="ECO:0000256" key="2">
    <source>
        <dbReference type="ARBA" id="ARBA00022741"/>
    </source>
</evidence>
<keyword evidence="2 5" id="KW-0547">Nucleotide-binding</keyword>
<name>A0A9X3ITN1_9BACT</name>
<keyword evidence="9" id="KW-1185">Reference proteome</keyword>
<dbReference type="GO" id="GO:0005524">
    <property type="term" value="F:ATP binding"/>
    <property type="evidence" value="ECO:0007669"/>
    <property type="project" value="UniProtKB-UniRule"/>
</dbReference>
<dbReference type="PROSITE" id="PS50011">
    <property type="entry name" value="PROTEIN_KINASE_DOM"/>
    <property type="match status" value="1"/>
</dbReference>